<evidence type="ECO:0000313" key="8">
    <source>
        <dbReference type="Proteomes" id="UP000319257"/>
    </source>
</evidence>
<evidence type="ECO:0000256" key="3">
    <source>
        <dbReference type="ARBA" id="ARBA00023239"/>
    </source>
</evidence>
<keyword evidence="3" id="KW-0456">Lyase</keyword>
<feature type="compositionally biased region" description="Polar residues" evidence="6">
    <location>
        <begin position="59"/>
        <end position="68"/>
    </location>
</feature>
<evidence type="ECO:0000313" key="7">
    <source>
        <dbReference type="EMBL" id="TPX18390.1"/>
    </source>
</evidence>
<evidence type="ECO:0000256" key="5">
    <source>
        <dbReference type="HAMAP-Rule" id="MF_03040"/>
    </source>
</evidence>
<dbReference type="Proteomes" id="UP000319257">
    <property type="component" value="Unassembled WGS sequence"/>
</dbReference>
<dbReference type="PANTHER" id="PTHR13522:SF3">
    <property type="entry name" value="U6 SNRNA PHOSPHODIESTERASE 1"/>
    <property type="match status" value="1"/>
</dbReference>
<comment type="similarity">
    <text evidence="5">Belongs to the 2H phosphoesterase superfamily. USB1 family.</text>
</comment>
<dbReference type="GO" id="GO:0034477">
    <property type="term" value="P:U6 snRNA 3'-end processing"/>
    <property type="evidence" value="ECO:0007669"/>
    <property type="project" value="UniProtKB-UniRule"/>
</dbReference>
<dbReference type="PANTHER" id="PTHR13522">
    <property type="entry name" value="U6 SNRNA PHOSPHODIESTERASE 1"/>
    <property type="match status" value="1"/>
</dbReference>
<comment type="function">
    <text evidence="5">Phosphodiesterase responsible for the U6 snRNA 3' end processing. Acts as an exoribonuclease (RNase) responsible for trimming the poly(U) tract of the last nucleotides in the pre-U6 snRNA molecule, leading to the formation of mature U6 snRNA.</text>
</comment>
<feature type="active site" description="Proton donor/acceptor" evidence="5">
    <location>
        <position position="258"/>
    </location>
</feature>
<feature type="compositionally biased region" description="Basic and acidic residues" evidence="6">
    <location>
        <begin position="16"/>
        <end position="26"/>
    </location>
</feature>
<accession>A0A507BNQ6</accession>
<reference evidence="7 8" key="1">
    <citation type="submission" date="2019-06" db="EMBL/GenBank/DDBJ databases">
        <title>Draft genome sequence of the filamentous fungus Phialemoniopsis curvata isolated from diesel fuel.</title>
        <authorList>
            <person name="Varaljay V.A."/>
            <person name="Lyon W.J."/>
            <person name="Crouch A.L."/>
            <person name="Drake C.E."/>
            <person name="Hollomon J.M."/>
            <person name="Nadeau L.J."/>
            <person name="Nunn H.S."/>
            <person name="Stevenson B.S."/>
            <person name="Bojanowski C.L."/>
            <person name="Crookes-Goodson W.J."/>
        </authorList>
    </citation>
    <scope>NUCLEOTIDE SEQUENCE [LARGE SCALE GENOMIC DNA]</scope>
    <source>
        <strain evidence="7 8">D216</strain>
    </source>
</reference>
<keyword evidence="2 5" id="KW-0378">Hydrolase</keyword>
<feature type="region of interest" description="Disordered" evidence="6">
    <location>
        <begin position="1"/>
        <end position="74"/>
    </location>
</feature>
<dbReference type="Gene3D" id="3.90.1140.10">
    <property type="entry name" value="Cyclic phosphodiesterase"/>
    <property type="match status" value="1"/>
</dbReference>
<dbReference type="EC" id="3.1.4.-" evidence="5"/>
<dbReference type="STRING" id="1093900.A0A507BNQ6"/>
<evidence type="ECO:0000256" key="6">
    <source>
        <dbReference type="SAM" id="MobiDB-lite"/>
    </source>
</evidence>
<dbReference type="GO" id="GO:0016829">
    <property type="term" value="F:lyase activity"/>
    <property type="evidence" value="ECO:0007669"/>
    <property type="project" value="UniProtKB-KW"/>
</dbReference>
<dbReference type="Pfam" id="PF09749">
    <property type="entry name" value="HVSL"/>
    <property type="match status" value="1"/>
</dbReference>
<dbReference type="GO" id="GO:0005634">
    <property type="term" value="C:nucleus"/>
    <property type="evidence" value="ECO:0007669"/>
    <property type="project" value="UniProtKB-SubCell"/>
</dbReference>
<dbReference type="HAMAP" id="MF_03040">
    <property type="entry name" value="USB1"/>
    <property type="match status" value="1"/>
</dbReference>
<dbReference type="EMBL" id="SKBQ01000115">
    <property type="protein sequence ID" value="TPX18390.1"/>
    <property type="molecule type" value="Genomic_DNA"/>
</dbReference>
<dbReference type="AlphaFoldDB" id="A0A507BNQ6"/>
<dbReference type="InParanoid" id="A0A507BNQ6"/>
<comment type="caution">
    <text evidence="7">The sequence shown here is derived from an EMBL/GenBank/DDBJ whole genome shotgun (WGS) entry which is preliminary data.</text>
</comment>
<protein>
    <recommendedName>
        <fullName evidence="5">U6 snRNA phosphodiesterase</fullName>
        <ecNumber evidence="5">3.1.4.-</ecNumber>
    </recommendedName>
</protein>
<keyword evidence="8" id="KW-1185">Reference proteome</keyword>
<keyword evidence="1 5" id="KW-0540">Nuclease</keyword>
<proteinExistence type="inferred from homology"/>
<feature type="active site" description="Proton donor/acceptor" evidence="5">
    <location>
        <position position="161"/>
    </location>
</feature>
<dbReference type="OrthoDB" id="49151at2759"/>
<keyword evidence="4 5" id="KW-0539">Nucleus</keyword>
<evidence type="ECO:0000256" key="2">
    <source>
        <dbReference type="ARBA" id="ARBA00022801"/>
    </source>
</evidence>
<dbReference type="GO" id="GO:1990838">
    <property type="term" value="F:poly(U)-specific exoribonuclease activity, producing 3' uridine cyclic phosphate ends"/>
    <property type="evidence" value="ECO:0007669"/>
    <property type="project" value="UniProtKB-UniRule"/>
</dbReference>
<dbReference type="InterPro" id="IPR027521">
    <property type="entry name" value="Usb1"/>
</dbReference>
<gene>
    <name evidence="5" type="primary">USB1</name>
    <name evidence="7" type="ORF">E0L32_011723</name>
</gene>
<evidence type="ECO:0000256" key="4">
    <source>
        <dbReference type="ARBA" id="ARBA00023242"/>
    </source>
</evidence>
<evidence type="ECO:0000256" key="1">
    <source>
        <dbReference type="ARBA" id="ARBA00022722"/>
    </source>
</evidence>
<sequence>MALVEYSSDSDAAEPDSTKEHPEAAHAAKRKVAGPDGSTDPKRPRPSSGNGPLTRAQGRCSSQGSTPSKLPPLPAAFHDLYASTVRTSTVDAPSLHQGRSRQIPHVAGNWPSHIYIEWFPQPSEYELLQRLVESLRLELGGEGGELHTFLTSDLGAPLPLHISLSRPFVLKTQEKDGFLDELVESVRAAHVKPLDLDIVSLAWHRSPDSNRSFLVLRVKTRKELSSLLARSNNLVAAYGQPRLYASPDGRAEEGDAFHVSIAWSFAGPGTVEAQTAKVFESSEFKKPVTSIKVGLNAVKVKIGNIITSVELDETRSGKKRKGSLFGL</sequence>
<name>A0A507BNQ6_9PEZI</name>
<comment type="subcellular location">
    <subcellularLocation>
        <location evidence="5">Nucleus</location>
    </subcellularLocation>
</comment>
<organism evidence="7 8">
    <name type="scientific">Thyridium curvatum</name>
    <dbReference type="NCBI Taxonomy" id="1093900"/>
    <lineage>
        <taxon>Eukaryota</taxon>
        <taxon>Fungi</taxon>
        <taxon>Dikarya</taxon>
        <taxon>Ascomycota</taxon>
        <taxon>Pezizomycotina</taxon>
        <taxon>Sordariomycetes</taxon>
        <taxon>Sordariomycetidae</taxon>
        <taxon>Thyridiales</taxon>
        <taxon>Thyridiaceae</taxon>
        <taxon>Thyridium</taxon>
    </lineage>
</organism>